<accession>A0AAX2KCR7</accession>
<dbReference type="InterPro" id="IPR036188">
    <property type="entry name" value="FAD/NAD-bd_sf"/>
</dbReference>
<dbReference type="EC" id="1.4.99.6" evidence="4"/>
<dbReference type="EMBL" id="UGFE01000002">
    <property type="protein sequence ID" value="STM24395.1"/>
    <property type="molecule type" value="Genomic_DNA"/>
</dbReference>
<name>A0AAX2KCR7_ECOLX</name>
<dbReference type="Gene3D" id="3.50.50.60">
    <property type="entry name" value="FAD/NAD(P)-binding domain"/>
    <property type="match status" value="1"/>
</dbReference>
<evidence type="ECO:0000259" key="3">
    <source>
        <dbReference type="Pfam" id="PF01266"/>
    </source>
</evidence>
<keyword evidence="1 4" id="KW-0560">Oxidoreductase</keyword>
<dbReference type="GO" id="GO:0016491">
    <property type="term" value="F:oxidoreductase activity"/>
    <property type="evidence" value="ECO:0007669"/>
    <property type="project" value="UniProtKB-KW"/>
</dbReference>
<evidence type="ECO:0000313" key="5">
    <source>
        <dbReference type="Proteomes" id="UP000254718"/>
    </source>
</evidence>
<organism evidence="4 5">
    <name type="scientific">Escherichia coli</name>
    <dbReference type="NCBI Taxonomy" id="562"/>
    <lineage>
        <taxon>Bacteria</taxon>
        <taxon>Pseudomonadati</taxon>
        <taxon>Pseudomonadota</taxon>
        <taxon>Gammaproteobacteria</taxon>
        <taxon>Enterobacterales</taxon>
        <taxon>Enterobacteriaceae</taxon>
        <taxon>Escherichia</taxon>
    </lineage>
</organism>
<sequence>MRVVILGSGVVGVASAWYLNQAGHEVTVIDREPGPPWKPAPRMPGKSPPDMLHRGRHQVCL</sequence>
<evidence type="ECO:0000256" key="1">
    <source>
        <dbReference type="ARBA" id="ARBA00023002"/>
    </source>
</evidence>
<feature type="region of interest" description="Disordered" evidence="2">
    <location>
        <begin position="30"/>
        <end position="61"/>
    </location>
</feature>
<reference evidence="4 5" key="1">
    <citation type="submission" date="2018-06" db="EMBL/GenBank/DDBJ databases">
        <authorList>
            <consortium name="Pathogen Informatics"/>
            <person name="Doyle S."/>
        </authorList>
    </citation>
    <scope>NUCLEOTIDE SEQUENCE [LARGE SCALE GENOMIC DNA]</scope>
    <source>
        <strain evidence="4 5">NCTC8333</strain>
    </source>
</reference>
<evidence type="ECO:0000313" key="4">
    <source>
        <dbReference type="EMBL" id="STM24395.1"/>
    </source>
</evidence>
<dbReference type="AlphaFoldDB" id="A0AAX2KCR7"/>
<dbReference type="Pfam" id="PF01266">
    <property type="entry name" value="DAO"/>
    <property type="match status" value="1"/>
</dbReference>
<dbReference type="Proteomes" id="UP000254718">
    <property type="component" value="Unassembled WGS sequence"/>
</dbReference>
<feature type="domain" description="FAD dependent oxidoreductase" evidence="3">
    <location>
        <begin position="2"/>
        <end position="37"/>
    </location>
</feature>
<protein>
    <submittedName>
        <fullName evidence="4">D-amino acid dehydrogenase small subunit</fullName>
        <ecNumber evidence="4">1.4.99.6</ecNumber>
    </submittedName>
</protein>
<gene>
    <name evidence="4" type="primary">dadA_2</name>
    <name evidence="4" type="ORF">NCTC8333_03373</name>
</gene>
<comment type="caution">
    <text evidence="4">The sequence shown here is derived from an EMBL/GenBank/DDBJ whole genome shotgun (WGS) entry which is preliminary data.</text>
</comment>
<dbReference type="SUPFAM" id="SSF51971">
    <property type="entry name" value="Nucleotide-binding domain"/>
    <property type="match status" value="1"/>
</dbReference>
<dbReference type="InterPro" id="IPR006076">
    <property type="entry name" value="FAD-dep_OxRdtase"/>
</dbReference>
<evidence type="ECO:0000256" key="2">
    <source>
        <dbReference type="SAM" id="MobiDB-lite"/>
    </source>
</evidence>
<proteinExistence type="predicted"/>